<proteinExistence type="predicted"/>
<keyword evidence="1" id="KW-0175">Coiled coil</keyword>
<gene>
    <name evidence="2" type="ORF">GCM10025759_07020</name>
</gene>
<feature type="coiled-coil region" evidence="1">
    <location>
        <begin position="433"/>
        <end position="508"/>
    </location>
</feature>
<reference evidence="3" key="1">
    <citation type="journal article" date="2019" name="Int. J. Syst. Evol. Microbiol.">
        <title>The Global Catalogue of Microorganisms (GCM) 10K type strain sequencing project: providing services to taxonomists for standard genome sequencing and annotation.</title>
        <authorList>
            <consortium name="The Broad Institute Genomics Platform"/>
            <consortium name="The Broad Institute Genome Sequencing Center for Infectious Disease"/>
            <person name="Wu L."/>
            <person name="Ma J."/>
        </authorList>
    </citation>
    <scope>NUCLEOTIDE SEQUENCE [LARGE SCALE GENOMIC DNA]</scope>
    <source>
        <strain evidence="3">JCM 19212</strain>
    </source>
</reference>
<keyword evidence="3" id="KW-1185">Reference proteome</keyword>
<sequence>MERMTCAWLLPLLLVGGCSTKLHSNLIDAGTPPGPGVLYTLPRATFDAEVTFLVVGCERKAGLDVLKYEIGAGTVRQYLTPDPTETYRIPYNELSAPTKVTSVDIAMYPTGMIKSINSEVDDRTSQVMSAVAGTFLNLAKAYATTITPMSGSAAPGNCDTNLEQTLAARRKLLYTDLPKAKADDETLRAAQKKVDDTTTKLHAANAQLAAAQEAKDAAAVPKHKSEIANLQATLKTQQAAVAGKQERAPAVMADLAREEAALSVKAYLSGWTPKPGKLSVSISAKQDELKEIYRAITNKPLTSSLVGDFTATLAVEVESLPAAAVTPPAQGQAPASYEGLVYRLPAVGALKVSTAGSSNGLVRQSSVSLPQFGTKGAIWLRNRPFDKNSVVAAFNEDGSLVSVGFKSEAQAERAALAAQETSKSLVDLMQLRLDTLRAQADAKDEAAKKAQQAQLDSIDHQIAVLNKQRSLSEASQPSKDALDIEKERLGKEIEVEKLRQQLAELQKEAGA</sequence>
<dbReference type="Proteomes" id="UP001501083">
    <property type="component" value="Unassembled WGS sequence"/>
</dbReference>
<name>A0ABP9L2H8_9GAMM</name>
<dbReference type="RefSeq" id="WP_158982785.1">
    <property type="nucleotide sequence ID" value="NZ_BAABKY010000001.1"/>
</dbReference>
<evidence type="ECO:0000313" key="2">
    <source>
        <dbReference type="EMBL" id="GAA5069801.1"/>
    </source>
</evidence>
<evidence type="ECO:0000313" key="3">
    <source>
        <dbReference type="Proteomes" id="UP001501083"/>
    </source>
</evidence>
<dbReference type="EMBL" id="BAABKY010000001">
    <property type="protein sequence ID" value="GAA5069801.1"/>
    <property type="molecule type" value="Genomic_DNA"/>
</dbReference>
<evidence type="ECO:0000256" key="1">
    <source>
        <dbReference type="SAM" id="Coils"/>
    </source>
</evidence>
<feature type="coiled-coil region" evidence="1">
    <location>
        <begin position="187"/>
        <end position="247"/>
    </location>
</feature>
<organism evidence="2 3">
    <name type="scientific">Lysobacter panacisoli</name>
    <dbReference type="NCBI Taxonomy" id="1255263"/>
    <lineage>
        <taxon>Bacteria</taxon>
        <taxon>Pseudomonadati</taxon>
        <taxon>Pseudomonadota</taxon>
        <taxon>Gammaproteobacteria</taxon>
        <taxon>Lysobacterales</taxon>
        <taxon>Lysobacteraceae</taxon>
        <taxon>Lysobacter</taxon>
    </lineage>
</organism>
<protein>
    <submittedName>
        <fullName evidence="2">Uncharacterized protein</fullName>
    </submittedName>
</protein>
<accession>A0ABP9L2H8</accession>
<comment type="caution">
    <text evidence="2">The sequence shown here is derived from an EMBL/GenBank/DDBJ whole genome shotgun (WGS) entry which is preliminary data.</text>
</comment>
<dbReference type="PROSITE" id="PS51257">
    <property type="entry name" value="PROKAR_LIPOPROTEIN"/>
    <property type="match status" value="1"/>
</dbReference>